<evidence type="ECO:0000313" key="9">
    <source>
        <dbReference type="EMBL" id="CAH3153512.1"/>
    </source>
</evidence>
<dbReference type="Gene3D" id="3.30.420.10">
    <property type="entry name" value="Ribonuclease H-like superfamily/Ribonuclease H"/>
    <property type="match status" value="1"/>
</dbReference>
<name>A0ABN8Q2W9_9CNID</name>
<dbReference type="Pfam" id="PF00929">
    <property type="entry name" value="RNase_T"/>
    <property type="match status" value="1"/>
</dbReference>
<sequence>MACTVNQKNIGHSYTNQRILPFVTQYQPSVPNLKQILMKNWHLIEQQPLLSEIYKKPPLVSYKRGRHSFFNKGRPVQAVPLEEALSRMKAWLKTKSPCLLIAHNCKCFDAKHLMKAFESTGLYKEFSAIVPGFSDTLTAFRGLLPARKSHSQENLVQDLLLCSYGAHNAIADAQSLFKLVSKFLNSKLVGKHSF</sequence>
<feature type="domain" description="Exonuclease" evidence="8">
    <location>
        <begin position="81"/>
        <end position="179"/>
    </location>
</feature>
<evidence type="ECO:0000259" key="8">
    <source>
        <dbReference type="Pfam" id="PF00929"/>
    </source>
</evidence>
<dbReference type="SUPFAM" id="SSF53098">
    <property type="entry name" value="Ribonuclease H-like"/>
    <property type="match status" value="1"/>
</dbReference>
<keyword evidence="4" id="KW-0378">Hydrolase</keyword>
<comment type="similarity">
    <text evidence="7">Belongs to the exonuclease superfamily. TREX family.</text>
</comment>
<evidence type="ECO:0000256" key="4">
    <source>
        <dbReference type="ARBA" id="ARBA00022801"/>
    </source>
</evidence>
<evidence type="ECO:0000256" key="5">
    <source>
        <dbReference type="ARBA" id="ARBA00022839"/>
    </source>
</evidence>
<dbReference type="PANTHER" id="PTHR13058:SF22">
    <property type="entry name" value="EXODEOXYRIBONUCLEASE III"/>
    <property type="match status" value="1"/>
</dbReference>
<evidence type="ECO:0000313" key="10">
    <source>
        <dbReference type="Proteomes" id="UP001159405"/>
    </source>
</evidence>
<organism evidence="9 10">
    <name type="scientific">Porites lobata</name>
    <dbReference type="NCBI Taxonomy" id="104759"/>
    <lineage>
        <taxon>Eukaryota</taxon>
        <taxon>Metazoa</taxon>
        <taxon>Cnidaria</taxon>
        <taxon>Anthozoa</taxon>
        <taxon>Hexacorallia</taxon>
        <taxon>Scleractinia</taxon>
        <taxon>Fungiina</taxon>
        <taxon>Poritidae</taxon>
        <taxon>Porites</taxon>
    </lineage>
</organism>
<keyword evidence="3" id="KW-0479">Metal-binding</keyword>
<dbReference type="InterPro" id="IPR040393">
    <property type="entry name" value="TREX1/2"/>
</dbReference>
<proteinExistence type="inferred from homology"/>
<dbReference type="InterPro" id="IPR012337">
    <property type="entry name" value="RNaseH-like_sf"/>
</dbReference>
<evidence type="ECO:0000256" key="6">
    <source>
        <dbReference type="ARBA" id="ARBA00022842"/>
    </source>
</evidence>
<dbReference type="InterPro" id="IPR036397">
    <property type="entry name" value="RNaseH_sf"/>
</dbReference>
<evidence type="ECO:0000256" key="1">
    <source>
        <dbReference type="ARBA" id="ARBA00001946"/>
    </source>
</evidence>
<dbReference type="Proteomes" id="UP001159405">
    <property type="component" value="Unassembled WGS sequence"/>
</dbReference>
<dbReference type="PANTHER" id="PTHR13058">
    <property type="entry name" value="THREE PRIME REPAIR EXONUCLEASE 1, 2"/>
    <property type="match status" value="1"/>
</dbReference>
<evidence type="ECO:0000256" key="2">
    <source>
        <dbReference type="ARBA" id="ARBA00022722"/>
    </source>
</evidence>
<comment type="caution">
    <text evidence="9">The sequence shown here is derived from an EMBL/GenBank/DDBJ whole genome shotgun (WGS) entry which is preliminary data.</text>
</comment>
<evidence type="ECO:0000256" key="7">
    <source>
        <dbReference type="ARBA" id="ARBA00025769"/>
    </source>
</evidence>
<reference evidence="9 10" key="1">
    <citation type="submission" date="2022-05" db="EMBL/GenBank/DDBJ databases">
        <authorList>
            <consortium name="Genoscope - CEA"/>
            <person name="William W."/>
        </authorList>
    </citation>
    <scope>NUCLEOTIDE SEQUENCE [LARGE SCALE GENOMIC DNA]</scope>
</reference>
<keyword evidence="6" id="KW-0460">Magnesium</keyword>
<keyword evidence="10" id="KW-1185">Reference proteome</keyword>
<keyword evidence="2" id="KW-0540">Nuclease</keyword>
<gene>
    <name evidence="9" type="ORF">PLOB_00049634</name>
</gene>
<protein>
    <recommendedName>
        <fullName evidence="8">Exonuclease domain-containing protein</fullName>
    </recommendedName>
</protein>
<keyword evidence="5" id="KW-0269">Exonuclease</keyword>
<dbReference type="InterPro" id="IPR013520">
    <property type="entry name" value="Ribonucl_H"/>
</dbReference>
<accession>A0ABN8Q2W9</accession>
<feature type="non-terminal residue" evidence="9">
    <location>
        <position position="194"/>
    </location>
</feature>
<comment type="cofactor">
    <cofactor evidence="1">
        <name>Mg(2+)</name>
        <dbReference type="ChEBI" id="CHEBI:18420"/>
    </cofactor>
</comment>
<dbReference type="EMBL" id="CALNXK010000096">
    <property type="protein sequence ID" value="CAH3153512.1"/>
    <property type="molecule type" value="Genomic_DNA"/>
</dbReference>
<evidence type="ECO:0000256" key="3">
    <source>
        <dbReference type="ARBA" id="ARBA00022723"/>
    </source>
</evidence>